<dbReference type="RefSeq" id="WP_147259625.1">
    <property type="nucleotide sequence ID" value="NZ_VIWU01000001.1"/>
</dbReference>
<keyword evidence="2" id="KW-0808">Transferase</keyword>
<dbReference type="InterPro" id="IPR029063">
    <property type="entry name" value="SAM-dependent_MTases_sf"/>
</dbReference>
<dbReference type="OrthoDB" id="3636702at2"/>
<dbReference type="Gene3D" id="3.40.50.150">
    <property type="entry name" value="Vaccinia Virus protein VP39"/>
    <property type="match status" value="1"/>
</dbReference>
<dbReference type="SUPFAM" id="SSF53335">
    <property type="entry name" value="S-adenosyl-L-methionine-dependent methyltransferases"/>
    <property type="match status" value="1"/>
</dbReference>
<feature type="domain" description="Methyltransferase type 11" evidence="1">
    <location>
        <begin position="41"/>
        <end position="139"/>
    </location>
</feature>
<proteinExistence type="predicted"/>
<name>A0A561T1Q9_9PSEU</name>
<evidence type="ECO:0000313" key="2">
    <source>
        <dbReference type="EMBL" id="TWF81049.1"/>
    </source>
</evidence>
<keyword evidence="3" id="KW-1185">Reference proteome</keyword>
<reference evidence="2 3" key="1">
    <citation type="submission" date="2019-06" db="EMBL/GenBank/DDBJ databases">
        <title>Sequencing the genomes of 1000 actinobacteria strains.</title>
        <authorList>
            <person name="Klenk H.-P."/>
        </authorList>
    </citation>
    <scope>NUCLEOTIDE SEQUENCE [LARGE SCALE GENOMIC DNA]</scope>
    <source>
        <strain evidence="2 3">DSM 45671</strain>
    </source>
</reference>
<gene>
    <name evidence="2" type="ORF">FHX44_116992</name>
</gene>
<dbReference type="Proteomes" id="UP000321261">
    <property type="component" value="Unassembled WGS sequence"/>
</dbReference>
<organism evidence="2 3">
    <name type="scientific">Pseudonocardia hierapolitana</name>
    <dbReference type="NCBI Taxonomy" id="1128676"/>
    <lineage>
        <taxon>Bacteria</taxon>
        <taxon>Bacillati</taxon>
        <taxon>Actinomycetota</taxon>
        <taxon>Actinomycetes</taxon>
        <taxon>Pseudonocardiales</taxon>
        <taxon>Pseudonocardiaceae</taxon>
        <taxon>Pseudonocardia</taxon>
    </lineage>
</organism>
<dbReference type="GO" id="GO:0032259">
    <property type="term" value="P:methylation"/>
    <property type="evidence" value="ECO:0007669"/>
    <property type="project" value="UniProtKB-KW"/>
</dbReference>
<comment type="caution">
    <text evidence="2">The sequence shown here is derived from an EMBL/GenBank/DDBJ whole genome shotgun (WGS) entry which is preliminary data.</text>
</comment>
<sequence length="267" mass="28289">MLSFDEAGARRLEAIYTTPDVVGQRREVLRILALRPGEHVVDIGAGPGLLAVEIAAAVGPDGRVHAVEPSESMRALAAGRTRPPGVATVEISAGSVAALPLPDASVDVAVSTQVFEYVEDVPGALAEAHRVLRPGGRLLLLDTDWDSIVWHSRDQARTARILAAWDEHLVDPHLPRTLAPALRAAGFTAVQTQVLPLLNVGYDPNTYSAMNASTIGEFVTGRAGISAADVQAWIDDLTSLGEAAFFSLNRYVFLATKPVRPLPASPG</sequence>
<dbReference type="GO" id="GO:0008757">
    <property type="term" value="F:S-adenosylmethionine-dependent methyltransferase activity"/>
    <property type="evidence" value="ECO:0007669"/>
    <property type="project" value="InterPro"/>
</dbReference>
<dbReference type="InterPro" id="IPR050508">
    <property type="entry name" value="Methyltransf_Superfamily"/>
</dbReference>
<dbReference type="CDD" id="cd02440">
    <property type="entry name" value="AdoMet_MTases"/>
    <property type="match status" value="1"/>
</dbReference>
<dbReference type="InterPro" id="IPR013216">
    <property type="entry name" value="Methyltransf_11"/>
</dbReference>
<dbReference type="Pfam" id="PF08241">
    <property type="entry name" value="Methyltransf_11"/>
    <property type="match status" value="1"/>
</dbReference>
<evidence type="ECO:0000259" key="1">
    <source>
        <dbReference type="Pfam" id="PF08241"/>
    </source>
</evidence>
<accession>A0A561T1Q9</accession>
<dbReference type="PANTHER" id="PTHR42912">
    <property type="entry name" value="METHYLTRANSFERASE"/>
    <property type="match status" value="1"/>
</dbReference>
<dbReference type="EMBL" id="VIWU01000001">
    <property type="protein sequence ID" value="TWF81049.1"/>
    <property type="molecule type" value="Genomic_DNA"/>
</dbReference>
<evidence type="ECO:0000313" key="3">
    <source>
        <dbReference type="Proteomes" id="UP000321261"/>
    </source>
</evidence>
<keyword evidence="2" id="KW-0489">Methyltransferase</keyword>
<dbReference type="AlphaFoldDB" id="A0A561T1Q9"/>
<dbReference type="PANTHER" id="PTHR42912:SF95">
    <property type="entry name" value="METHYLTRANSFERASE TYPE 11 DOMAIN-CONTAINING PROTEIN"/>
    <property type="match status" value="1"/>
</dbReference>
<protein>
    <submittedName>
        <fullName evidence="2">Methyltransferase family protein</fullName>
    </submittedName>
</protein>